<dbReference type="Proteomes" id="UP000055048">
    <property type="component" value="Unassembled WGS sequence"/>
</dbReference>
<protein>
    <submittedName>
        <fullName evidence="1">Uncharacterized protein</fullName>
    </submittedName>
</protein>
<organism evidence="1 2">
    <name type="scientific">Trichinella murrelli</name>
    <dbReference type="NCBI Taxonomy" id="144512"/>
    <lineage>
        <taxon>Eukaryota</taxon>
        <taxon>Metazoa</taxon>
        <taxon>Ecdysozoa</taxon>
        <taxon>Nematoda</taxon>
        <taxon>Enoplea</taxon>
        <taxon>Dorylaimia</taxon>
        <taxon>Trichinellida</taxon>
        <taxon>Trichinellidae</taxon>
        <taxon>Trichinella</taxon>
    </lineage>
</organism>
<keyword evidence="2" id="KW-1185">Reference proteome</keyword>
<comment type="caution">
    <text evidence="1">The sequence shown here is derived from an EMBL/GenBank/DDBJ whole genome shotgun (WGS) entry which is preliminary data.</text>
</comment>
<evidence type="ECO:0000313" key="1">
    <source>
        <dbReference type="EMBL" id="KRX42651.1"/>
    </source>
</evidence>
<dbReference type="EMBL" id="JYDJ01000139">
    <property type="protein sequence ID" value="KRX42651.1"/>
    <property type="molecule type" value="Genomic_DNA"/>
</dbReference>
<accession>A0A0V0TUH4</accession>
<name>A0A0V0TUH4_9BILA</name>
<sequence>MQFIQELESIVCAADLTELLSYYISDELQMVLCDVEAPINDCPLTLIFSGTQDKLALTAAQGSSRSVALFTYCWLNSLFYCALLLTVL</sequence>
<reference evidence="1 2" key="1">
    <citation type="submission" date="2015-01" db="EMBL/GenBank/DDBJ databases">
        <title>Evolution of Trichinella species and genotypes.</title>
        <authorList>
            <person name="Korhonen P.K."/>
            <person name="Edoardo P."/>
            <person name="Giuseppe L.R."/>
            <person name="Gasser R.B."/>
        </authorList>
    </citation>
    <scope>NUCLEOTIDE SEQUENCE [LARGE SCALE GENOMIC DNA]</scope>
    <source>
        <strain evidence="1">ISS417</strain>
    </source>
</reference>
<dbReference type="OrthoDB" id="10417892at2759"/>
<evidence type="ECO:0000313" key="2">
    <source>
        <dbReference type="Proteomes" id="UP000055048"/>
    </source>
</evidence>
<proteinExistence type="predicted"/>
<dbReference type="AlphaFoldDB" id="A0A0V0TUH4"/>
<gene>
    <name evidence="1" type="ORF">T05_6825</name>
</gene>